<accession>A0AAQ1HP02</accession>
<name>A0AAQ1HP02_9PSED</name>
<feature type="region of interest" description="Disordered" evidence="1">
    <location>
        <begin position="98"/>
        <end position="123"/>
    </location>
</feature>
<dbReference type="AlphaFoldDB" id="A0AAQ1HP02"/>
<keyword evidence="3" id="KW-1185">Reference proteome</keyword>
<evidence type="ECO:0000313" key="2">
    <source>
        <dbReference type="EMBL" id="SFD07183.1"/>
    </source>
</evidence>
<reference evidence="2 3" key="1">
    <citation type="submission" date="2016-10" db="EMBL/GenBank/DDBJ databases">
        <authorList>
            <person name="Varghese N."/>
            <person name="Submissions S."/>
        </authorList>
    </citation>
    <scope>NUCLEOTIDE SEQUENCE [LARGE SCALE GENOMIC DNA]</scope>
    <source>
        <strain evidence="2 3">LMG 18378</strain>
    </source>
</reference>
<dbReference type="EMBL" id="FOLS01000016">
    <property type="protein sequence ID" value="SFD07183.1"/>
    <property type="molecule type" value="Genomic_DNA"/>
</dbReference>
<protein>
    <submittedName>
        <fullName evidence="2">Uncharacterized protein</fullName>
    </submittedName>
</protein>
<evidence type="ECO:0000256" key="1">
    <source>
        <dbReference type="SAM" id="MobiDB-lite"/>
    </source>
</evidence>
<evidence type="ECO:0000313" key="3">
    <source>
        <dbReference type="Proteomes" id="UP000183385"/>
    </source>
</evidence>
<gene>
    <name evidence="2" type="ORF">SAMN05216577_1164</name>
</gene>
<dbReference type="RefSeq" id="WP_074980936.1">
    <property type="nucleotide sequence ID" value="NZ_FOLS01000016.1"/>
</dbReference>
<proteinExistence type="predicted"/>
<comment type="caution">
    <text evidence="2">The sequence shown here is derived from an EMBL/GenBank/DDBJ whole genome shotgun (WGS) entry which is preliminary data.</text>
</comment>
<organism evidence="2 3">
    <name type="scientific">Pseudomonas citronellolis</name>
    <dbReference type="NCBI Taxonomy" id="53408"/>
    <lineage>
        <taxon>Bacteria</taxon>
        <taxon>Pseudomonadati</taxon>
        <taxon>Pseudomonadota</taxon>
        <taxon>Gammaproteobacteria</taxon>
        <taxon>Pseudomonadales</taxon>
        <taxon>Pseudomonadaceae</taxon>
        <taxon>Pseudomonas</taxon>
    </lineage>
</organism>
<sequence>MNVNEVVIIVEKDVERPGRRRRPRIDMESENVQKLQGMEIGDSFFLAGVEKKDARPLVDLGKKIDVYLDARRVDLDTIYQQAGVRVWRVEQDEVRTRRVAGTSSTQPDLKIDKGSAGSQGDDDDIDTVRYWHHAESGCVGRCEPGEPFPDEPLAEPISEADYIRLSAEYDDL</sequence>
<dbReference type="Proteomes" id="UP000183385">
    <property type="component" value="Unassembled WGS sequence"/>
</dbReference>